<gene>
    <name evidence="2" type="ORF">ACFODO_16665</name>
    <name evidence="3" type="ORF">C9E89_016030</name>
</gene>
<reference evidence="2" key="1">
    <citation type="journal article" date="2014" name="Int. J. Syst. Evol. Microbiol.">
        <title>Complete genome of a new Firmicutes species belonging to the dominant human colonic microbiota ('Ruminococcus bicirculans') reveals two chromosomes and a selective capacity to utilize plant glucans.</title>
        <authorList>
            <consortium name="NISC Comparative Sequencing Program"/>
            <person name="Wegmann U."/>
            <person name="Louis P."/>
            <person name="Goesmann A."/>
            <person name="Henrissat B."/>
            <person name="Duncan S.H."/>
            <person name="Flint H.J."/>
        </authorList>
    </citation>
    <scope>NUCLEOTIDE SEQUENCE</scope>
    <source>
        <strain evidence="2">KCTC 62575</strain>
    </source>
</reference>
<dbReference type="AlphaFoldDB" id="A0A371YMC9"/>
<dbReference type="SUPFAM" id="SSF51679">
    <property type="entry name" value="Bacterial luciferase-like"/>
    <property type="match status" value="1"/>
</dbReference>
<accession>A0A371YMC9</accession>
<dbReference type="Gene3D" id="3.20.20.30">
    <property type="entry name" value="Luciferase-like domain"/>
    <property type="match status" value="1"/>
</dbReference>
<protein>
    <submittedName>
        <fullName evidence="3">LLM class flavin-dependent oxidoreductase</fullName>
        <ecNumber evidence="2">1.-.-.-</ecNumber>
    </submittedName>
</protein>
<proteinExistence type="predicted"/>
<dbReference type="PANTHER" id="PTHR30137:SF6">
    <property type="entry name" value="LUCIFERASE-LIKE MONOOXYGENASE"/>
    <property type="match status" value="1"/>
</dbReference>
<sequence length="454" mass="51187">MTTSNSDACKIKHDVEFFGTVEGVYPNIPYSGDRPSKSIYIDLPNTYYDPIQGQNVLENTLDVLVSMEKYGLDGVAFTEQHNGPINPFPSGMVAAAYIAARTSRLKIVASGPLLNAYQSPIRLAEEIALVSQMSHGRLIVGLPMGLGQQYHSLGMNPATARERHKEGHDLLAKALSEPGPFTWRGKFFNQNYVNVWPRLDHKVDFLLPSGGSLETLELAAQRRYTYQTVLNHRPLMKATMDKFRELCRKEGYEPDPKQSACVIQVHVAETDEIARKEVEAEYLWDYQNYFETSAVETFPPGYTSLNSMKAILSNGYGLDTKKMTLQDLIDNNWVVVGSPQTVIEKLEETILETGCGRVLLNFSTGIKKRWLLDKCLTIFSQEVLPHFRKNGKPLDERTSPQGFDTTMEYAVKRRKDVPSPAIVRDGYLIDIWKNAIPGEDPVIRKWEETNTTQG</sequence>
<evidence type="ECO:0000259" key="1">
    <source>
        <dbReference type="Pfam" id="PF00296"/>
    </source>
</evidence>
<dbReference type="InterPro" id="IPR050766">
    <property type="entry name" value="Bact_Lucif_Oxidored"/>
</dbReference>
<dbReference type="OrthoDB" id="7903015at2"/>
<dbReference type="EMBL" id="PYIX02000032">
    <property type="protein sequence ID" value="RFC82504.1"/>
    <property type="molecule type" value="Genomic_DNA"/>
</dbReference>
<evidence type="ECO:0000313" key="5">
    <source>
        <dbReference type="Proteomes" id="UP001595455"/>
    </source>
</evidence>
<comment type="caution">
    <text evidence="3">The sequence shown here is derived from an EMBL/GenBank/DDBJ whole genome shotgun (WGS) entry which is preliminary data.</text>
</comment>
<dbReference type="Proteomes" id="UP001595455">
    <property type="component" value="Unassembled WGS sequence"/>
</dbReference>
<feature type="domain" description="Luciferase-like" evidence="1">
    <location>
        <begin position="52"/>
        <end position="350"/>
    </location>
</feature>
<keyword evidence="5" id="KW-1185">Reference proteome</keyword>
<dbReference type="GO" id="GO:0005829">
    <property type="term" value="C:cytosol"/>
    <property type="evidence" value="ECO:0007669"/>
    <property type="project" value="TreeGrafter"/>
</dbReference>
<evidence type="ECO:0000313" key="2">
    <source>
        <dbReference type="EMBL" id="MFC2996859.1"/>
    </source>
</evidence>
<reference evidence="3 4" key="2">
    <citation type="submission" date="2018-08" db="EMBL/GenBank/DDBJ databases">
        <title>The draft genome of Acinetobacter sichuanensis strain WCHAc060041.</title>
        <authorList>
            <person name="Qin J."/>
            <person name="Feng Y."/>
            <person name="Zong Z."/>
        </authorList>
    </citation>
    <scope>NUCLEOTIDE SEQUENCE [LARGE SCALE GENOMIC DNA]</scope>
    <source>
        <strain evidence="3 4">WCHAc060041</strain>
    </source>
</reference>
<dbReference type="RefSeq" id="WP_107009345.1">
    <property type="nucleotide sequence ID" value="NZ_JAVIDQ010000006.1"/>
</dbReference>
<dbReference type="InterPro" id="IPR011251">
    <property type="entry name" value="Luciferase-like_dom"/>
</dbReference>
<dbReference type="Proteomes" id="UP000240957">
    <property type="component" value="Unassembled WGS sequence"/>
</dbReference>
<reference evidence="2" key="4">
    <citation type="submission" date="2024-09" db="EMBL/GenBank/DDBJ databases">
        <authorList>
            <person name="Sun Q."/>
            <person name="Mori K."/>
        </authorList>
    </citation>
    <scope>NUCLEOTIDE SEQUENCE</scope>
    <source>
        <strain evidence="2">KCTC 62575</strain>
    </source>
</reference>
<dbReference type="EC" id="1.-.-.-" evidence="2"/>
<dbReference type="EMBL" id="JBHRSF010000093">
    <property type="protein sequence ID" value="MFC2996859.1"/>
    <property type="molecule type" value="Genomic_DNA"/>
</dbReference>
<reference evidence="5" key="3">
    <citation type="journal article" date="2019" name="Int. J. Syst. Evol. Microbiol.">
        <title>The Global Catalogue of Microorganisms (GCM) 10K type strain sequencing project: providing services to taxonomists for standard genome sequencing and annotation.</title>
        <authorList>
            <consortium name="The Broad Institute Genomics Platform"/>
            <consortium name="The Broad Institute Genome Sequencing Center for Infectious Disease"/>
            <person name="Wu L."/>
            <person name="Ma J."/>
        </authorList>
    </citation>
    <scope>NUCLEOTIDE SEQUENCE [LARGE SCALE GENOMIC DNA]</scope>
    <source>
        <strain evidence="5">KCTC 62575</strain>
    </source>
</reference>
<dbReference type="GO" id="GO:0016705">
    <property type="term" value="F:oxidoreductase activity, acting on paired donors, with incorporation or reduction of molecular oxygen"/>
    <property type="evidence" value="ECO:0007669"/>
    <property type="project" value="InterPro"/>
</dbReference>
<keyword evidence="2" id="KW-0560">Oxidoreductase</keyword>
<evidence type="ECO:0000313" key="4">
    <source>
        <dbReference type="Proteomes" id="UP000240957"/>
    </source>
</evidence>
<name>A0A371YMC9_9GAMM</name>
<dbReference type="Pfam" id="PF00296">
    <property type="entry name" value="Bac_luciferase"/>
    <property type="match status" value="1"/>
</dbReference>
<dbReference type="PANTHER" id="PTHR30137">
    <property type="entry name" value="LUCIFERASE-LIKE MONOOXYGENASE"/>
    <property type="match status" value="1"/>
</dbReference>
<dbReference type="InterPro" id="IPR036661">
    <property type="entry name" value="Luciferase-like_sf"/>
</dbReference>
<evidence type="ECO:0000313" key="3">
    <source>
        <dbReference type="EMBL" id="RFC82504.1"/>
    </source>
</evidence>
<organism evidence="3 4">
    <name type="scientific">Acinetobacter sichuanensis</name>
    <dbReference type="NCBI Taxonomy" id="2136183"/>
    <lineage>
        <taxon>Bacteria</taxon>
        <taxon>Pseudomonadati</taxon>
        <taxon>Pseudomonadota</taxon>
        <taxon>Gammaproteobacteria</taxon>
        <taxon>Moraxellales</taxon>
        <taxon>Moraxellaceae</taxon>
        <taxon>Acinetobacter</taxon>
    </lineage>
</organism>